<evidence type="ECO:0000256" key="1">
    <source>
        <dbReference type="SAM" id="MobiDB-lite"/>
    </source>
</evidence>
<sequence length="591" mass="66207">MKNMLLKQVGVWPTIITFLSSKMLWLSSFSIPTAMMVLLPSVSAFQFISSSPTTVNPFHSSSSSSSSCTSSTCCFASTSSQSSSITNTKNENKGNNDKNSNDNNNDNNNKYNESTYSNFWMVKTNQKISKEVNNPSIPSNFRDADGPLPYNAYYTCDTLEYEAKRNCLLTVAVDVNPFVFGEEGTGASASASSMNPQVDAVRAMQSFIDAGFTSFQIAPPPPPPFDFSSSSSPNKRRNKQEQNKMQQQHQQRILKNYSEKYIYRSLLKETPRSVLDKCRLSISLLNVVPDDVDVDEKGKDRYNYVPFGNGLVVRESISDSLLRMGCDSIDCVQVPYQKGSLYHLDVLDVLFDMQREGMIRSIEGLNMPPELLTSAESCGFHLENNQIQYNILDPTSYYGNMKQFYDKDDGKKMKLLTSSPLAGGLLADRYVKYRLGADGRPPPDLSTSQRRHLQTTVRSWAEYHEGGGNTPWMKFHNLVLGTLGDISFKHRTSAAAVALRWSMQTNKHLGSVVVRSGLGLGKEGVDYDGRPYERTQDLREAFGFELDEEDMERLYNVAGKIDLSTDSMDDFYNGENGGFSLEDLSNKKLWL</sequence>
<feature type="compositionally biased region" description="Low complexity" evidence="1">
    <location>
        <begin position="77"/>
        <end position="89"/>
    </location>
</feature>
<reference evidence="3" key="1">
    <citation type="submission" date="2021-01" db="EMBL/GenBank/DDBJ databases">
        <authorList>
            <person name="Corre E."/>
            <person name="Pelletier E."/>
            <person name="Niang G."/>
            <person name="Scheremetjew M."/>
            <person name="Finn R."/>
            <person name="Kale V."/>
            <person name="Holt S."/>
            <person name="Cochrane G."/>
            <person name="Meng A."/>
            <person name="Brown T."/>
            <person name="Cohen L."/>
        </authorList>
    </citation>
    <scope>NUCLEOTIDE SEQUENCE</scope>
    <source>
        <strain evidence="3">GSO104</strain>
    </source>
</reference>
<dbReference type="Pfam" id="PF00248">
    <property type="entry name" value="Aldo_ket_red"/>
    <property type="match status" value="1"/>
</dbReference>
<accession>A0A7S4UM47</accession>
<feature type="region of interest" description="Disordered" evidence="1">
    <location>
        <begin position="222"/>
        <end position="250"/>
    </location>
</feature>
<gene>
    <name evidence="3" type="ORF">DBRI00130_LOCUS7715</name>
</gene>
<organism evidence="3">
    <name type="scientific">Ditylum brightwellii</name>
    <dbReference type="NCBI Taxonomy" id="49249"/>
    <lineage>
        <taxon>Eukaryota</taxon>
        <taxon>Sar</taxon>
        <taxon>Stramenopiles</taxon>
        <taxon>Ochrophyta</taxon>
        <taxon>Bacillariophyta</taxon>
        <taxon>Mediophyceae</taxon>
        <taxon>Lithodesmiophycidae</taxon>
        <taxon>Lithodesmiales</taxon>
        <taxon>Lithodesmiaceae</taxon>
        <taxon>Ditylum</taxon>
    </lineage>
</organism>
<evidence type="ECO:0000313" key="3">
    <source>
        <dbReference type="EMBL" id="CAE4593489.1"/>
    </source>
</evidence>
<name>A0A7S4UM47_9STRA</name>
<dbReference type="Gene3D" id="3.20.20.100">
    <property type="entry name" value="NADP-dependent oxidoreductase domain"/>
    <property type="match status" value="1"/>
</dbReference>
<feature type="domain" description="NADP-dependent oxidoreductase" evidence="2">
    <location>
        <begin position="186"/>
        <end position="554"/>
    </location>
</feature>
<feature type="region of interest" description="Disordered" evidence="1">
    <location>
        <begin position="77"/>
        <end position="109"/>
    </location>
</feature>
<feature type="compositionally biased region" description="Basic and acidic residues" evidence="1">
    <location>
        <begin position="90"/>
        <end position="100"/>
    </location>
</feature>
<dbReference type="PANTHER" id="PTHR43147:SF2">
    <property type="entry name" value="NADP-DEPENDENT OXIDOREDUCTASE DOMAIN-CONTAINING PROTEIN"/>
    <property type="match status" value="1"/>
</dbReference>
<proteinExistence type="predicted"/>
<dbReference type="InterPro" id="IPR023210">
    <property type="entry name" value="NADP_OxRdtase_dom"/>
</dbReference>
<protein>
    <recommendedName>
        <fullName evidence="2">NADP-dependent oxidoreductase domain-containing protein</fullName>
    </recommendedName>
</protein>
<dbReference type="PANTHER" id="PTHR43147">
    <property type="entry name" value="PROTEIN TAS"/>
    <property type="match status" value="1"/>
</dbReference>
<dbReference type="AlphaFoldDB" id="A0A7S4UM47"/>
<evidence type="ECO:0000259" key="2">
    <source>
        <dbReference type="Pfam" id="PF00248"/>
    </source>
</evidence>
<dbReference type="EMBL" id="HBNS01009580">
    <property type="protein sequence ID" value="CAE4593489.1"/>
    <property type="molecule type" value="Transcribed_RNA"/>
</dbReference>
<dbReference type="SUPFAM" id="SSF51430">
    <property type="entry name" value="NAD(P)-linked oxidoreductase"/>
    <property type="match status" value="1"/>
</dbReference>
<dbReference type="InterPro" id="IPR036812">
    <property type="entry name" value="NAD(P)_OxRdtase_dom_sf"/>
</dbReference>